<dbReference type="Proteomes" id="UP000274139">
    <property type="component" value="Unassembled WGS sequence"/>
</dbReference>
<reference evidence="3 4" key="1">
    <citation type="submission" date="2018-10" db="EMBL/GenBank/DDBJ databases">
        <title>Draft genome sequence of Aquitalea MWU14-2217 isolated from a wild cranberry bog in Provincetown, Massachusetts.</title>
        <authorList>
            <person name="Ebadzadsahrai G."/>
            <person name="Soby S."/>
        </authorList>
    </citation>
    <scope>NUCLEOTIDE SEQUENCE [LARGE SCALE GENOMIC DNA]</scope>
    <source>
        <strain evidence="3 4">MWU14-2217</strain>
    </source>
</reference>
<dbReference type="InterPro" id="IPR005220">
    <property type="entry name" value="CarO-like"/>
</dbReference>
<protein>
    <submittedName>
        <fullName evidence="3">NirD/YgiW/YdeI family stress tolerance protein</fullName>
    </submittedName>
</protein>
<dbReference type="EMBL" id="RFAR01000023">
    <property type="protein sequence ID" value="RMC99665.1"/>
    <property type="molecule type" value="Genomic_DNA"/>
</dbReference>
<evidence type="ECO:0000313" key="3">
    <source>
        <dbReference type="EMBL" id="RMC99665.1"/>
    </source>
</evidence>
<proteinExistence type="predicted"/>
<name>A0A454JKC0_9NEIS</name>
<keyword evidence="4" id="KW-1185">Reference proteome</keyword>
<keyword evidence="1 2" id="KW-0732">Signal</keyword>
<dbReference type="SUPFAM" id="SSF101756">
    <property type="entry name" value="Hypothetical protein YgiW"/>
    <property type="match status" value="1"/>
</dbReference>
<organism evidence="3 4">
    <name type="scientific">Aquitalea palustris</name>
    <dbReference type="NCBI Taxonomy" id="2480983"/>
    <lineage>
        <taxon>Bacteria</taxon>
        <taxon>Pseudomonadati</taxon>
        <taxon>Pseudomonadota</taxon>
        <taxon>Betaproteobacteria</taxon>
        <taxon>Neisseriales</taxon>
        <taxon>Chromobacteriaceae</taxon>
        <taxon>Aquitalea</taxon>
    </lineage>
</organism>
<dbReference type="NCBIfam" id="NF033674">
    <property type="entry name" value="stress_OB_fold"/>
    <property type="match status" value="1"/>
</dbReference>
<sequence length="126" mass="13714">MVGHFPSIQGQIMKKILAMLSIAALLPLSAHAEFVGEGSTPALTTVAKALQAADDSRVMLEGNIVRQIDNKHYEFKDASGTAKVEIDSKYLPAEKFTAQSKVRLQGKVDKEFSGSKIDVKKVEILK</sequence>
<dbReference type="PANTHER" id="PTHR36571:SF1">
    <property type="entry name" value="PROTEIN YGIW"/>
    <property type="match status" value="1"/>
</dbReference>
<feature type="signal peptide" evidence="2">
    <location>
        <begin position="1"/>
        <end position="32"/>
    </location>
</feature>
<dbReference type="InterPro" id="IPR036700">
    <property type="entry name" value="BOBF_sf"/>
</dbReference>
<comment type="caution">
    <text evidence="3">The sequence shown here is derived from an EMBL/GenBank/DDBJ whole genome shotgun (WGS) entry which is preliminary data.</text>
</comment>
<dbReference type="AlphaFoldDB" id="A0A454JKC0"/>
<gene>
    <name evidence="3" type="ORF">EAY64_06970</name>
</gene>
<evidence type="ECO:0000313" key="4">
    <source>
        <dbReference type="Proteomes" id="UP000274139"/>
    </source>
</evidence>
<dbReference type="Gene3D" id="2.40.50.200">
    <property type="entry name" value="Bacterial OB-fold"/>
    <property type="match status" value="1"/>
</dbReference>
<accession>A0A454JKC0</accession>
<evidence type="ECO:0000256" key="1">
    <source>
        <dbReference type="ARBA" id="ARBA00022729"/>
    </source>
</evidence>
<dbReference type="Pfam" id="PF04076">
    <property type="entry name" value="BOF"/>
    <property type="match status" value="1"/>
</dbReference>
<evidence type="ECO:0000256" key="2">
    <source>
        <dbReference type="SAM" id="SignalP"/>
    </source>
</evidence>
<feature type="chain" id="PRO_5019143901" evidence="2">
    <location>
        <begin position="33"/>
        <end position="126"/>
    </location>
</feature>
<dbReference type="PANTHER" id="PTHR36571">
    <property type="entry name" value="PROTEIN YGIW"/>
    <property type="match status" value="1"/>
</dbReference>